<evidence type="ECO:0000313" key="3">
    <source>
        <dbReference type="Proteomes" id="UP000076407"/>
    </source>
</evidence>
<keyword evidence="3" id="KW-1185">Reference proteome</keyword>
<proteinExistence type="predicted"/>
<dbReference type="Proteomes" id="UP000076407">
    <property type="component" value="Unassembled WGS sequence"/>
</dbReference>
<evidence type="ECO:0000313" key="2">
    <source>
        <dbReference type="EnsemblMetazoa" id="AQUA008208-PA"/>
    </source>
</evidence>
<protein>
    <submittedName>
        <fullName evidence="2">Uncharacterized protein</fullName>
    </submittedName>
</protein>
<evidence type="ECO:0000256" key="1">
    <source>
        <dbReference type="SAM" id="MobiDB-lite"/>
    </source>
</evidence>
<dbReference type="VEuPathDB" id="VectorBase:AQUA008208"/>
<organism evidence="2 3">
    <name type="scientific">Anopheles quadriannulatus</name>
    <name type="common">Mosquito</name>
    <dbReference type="NCBI Taxonomy" id="34691"/>
    <lineage>
        <taxon>Eukaryota</taxon>
        <taxon>Metazoa</taxon>
        <taxon>Ecdysozoa</taxon>
        <taxon>Arthropoda</taxon>
        <taxon>Hexapoda</taxon>
        <taxon>Insecta</taxon>
        <taxon>Pterygota</taxon>
        <taxon>Neoptera</taxon>
        <taxon>Endopterygota</taxon>
        <taxon>Diptera</taxon>
        <taxon>Nematocera</taxon>
        <taxon>Culicoidea</taxon>
        <taxon>Culicidae</taxon>
        <taxon>Anophelinae</taxon>
        <taxon>Anopheles</taxon>
    </lineage>
</organism>
<feature type="region of interest" description="Disordered" evidence="1">
    <location>
        <begin position="38"/>
        <end position="60"/>
    </location>
</feature>
<feature type="region of interest" description="Disordered" evidence="1">
    <location>
        <begin position="1"/>
        <end position="23"/>
    </location>
</feature>
<name>A0A182XEF5_ANOQN</name>
<accession>A0A182XEF5</accession>
<sequence>MLSQHTFAPGTSAGTLRNCAPGPARVCVSARTVRVRYGRPHAHQQPAALAPEGPSGTSKT</sequence>
<reference evidence="2" key="1">
    <citation type="submission" date="2020-05" db="UniProtKB">
        <authorList>
            <consortium name="EnsemblMetazoa"/>
        </authorList>
    </citation>
    <scope>IDENTIFICATION</scope>
    <source>
        <strain evidence="2">SANGQUA</strain>
    </source>
</reference>
<dbReference type="AlphaFoldDB" id="A0A182XEF5"/>
<dbReference type="EnsemblMetazoa" id="AQUA008208-RA">
    <property type="protein sequence ID" value="AQUA008208-PA"/>
    <property type="gene ID" value="AQUA008208"/>
</dbReference>